<dbReference type="InterPro" id="IPR018289">
    <property type="entry name" value="MULE_transposase_dom"/>
</dbReference>
<dbReference type="RefSeq" id="XP_048137177.1">
    <property type="nucleotide sequence ID" value="XM_048281220.1"/>
</dbReference>
<organism evidence="2 3">
    <name type="scientific">Rhodamnia argentea</name>
    <dbReference type="NCBI Taxonomy" id="178133"/>
    <lineage>
        <taxon>Eukaryota</taxon>
        <taxon>Viridiplantae</taxon>
        <taxon>Streptophyta</taxon>
        <taxon>Embryophyta</taxon>
        <taxon>Tracheophyta</taxon>
        <taxon>Spermatophyta</taxon>
        <taxon>Magnoliopsida</taxon>
        <taxon>eudicotyledons</taxon>
        <taxon>Gunneridae</taxon>
        <taxon>Pentapetalae</taxon>
        <taxon>rosids</taxon>
        <taxon>malvids</taxon>
        <taxon>Myrtales</taxon>
        <taxon>Myrtaceae</taxon>
        <taxon>Myrtoideae</taxon>
        <taxon>Myrteae</taxon>
        <taxon>Australasian group</taxon>
        <taxon>Rhodamnia</taxon>
    </lineage>
</organism>
<feature type="domain" description="MULE transposase" evidence="1">
    <location>
        <begin position="55"/>
        <end position="149"/>
    </location>
</feature>
<dbReference type="GeneID" id="125315633"/>
<evidence type="ECO:0000313" key="2">
    <source>
        <dbReference type="Proteomes" id="UP000827889"/>
    </source>
</evidence>
<protein>
    <submittedName>
        <fullName evidence="3">Protein FAR1-RELATED SEQUENCE 5-like</fullName>
    </submittedName>
</protein>
<dbReference type="PANTHER" id="PTHR47718">
    <property type="entry name" value="OS01G0519700 PROTEIN"/>
    <property type="match status" value="1"/>
</dbReference>
<evidence type="ECO:0000313" key="3">
    <source>
        <dbReference type="RefSeq" id="XP_048137177.1"/>
    </source>
</evidence>
<name>A0ABM3HKQ7_9MYRT</name>
<gene>
    <name evidence="3" type="primary">LOC125315633</name>
</gene>
<dbReference type="Pfam" id="PF10551">
    <property type="entry name" value="MULE"/>
    <property type="match status" value="1"/>
</dbReference>
<dbReference type="PANTHER" id="PTHR47718:SF2">
    <property type="entry name" value="PROTEIN FAR1-RELATED SEQUENCE 5-LIKE"/>
    <property type="match status" value="1"/>
</dbReference>
<proteinExistence type="predicted"/>
<keyword evidence="2" id="KW-1185">Reference proteome</keyword>
<sequence length="265" mass="31243">MEFGDVGCLLRYFEKRQILDTSFFYAVQLDKNEQITNIFWADFRMVIDYTLFGDVVTFDTTFSTNKEYRPLGVFIGFNHHRELVIFGAALLYDETADSFKWLFETFLGAHKYKRPAIIFTDQDAAMSKALEEVIPETRHGFCTWHLMQNAIKNVGHLMKSGSYFLTDLKKLVYEYVEVKKFEEAWDSLLSTYQASDNSWLQNLYRLKEKWARCYMKSTVTLGIRSTQLSESLNGDPKDYLTFNINLNGFFKRFDKVVNDKRYKEL</sequence>
<dbReference type="Proteomes" id="UP000827889">
    <property type="component" value="Chromosome 6"/>
</dbReference>
<accession>A0ABM3HKQ7</accession>
<reference evidence="3" key="1">
    <citation type="submission" date="2025-08" db="UniProtKB">
        <authorList>
            <consortium name="RefSeq"/>
        </authorList>
    </citation>
    <scope>IDENTIFICATION</scope>
    <source>
        <tissue evidence="3">Leaf</tissue>
    </source>
</reference>
<evidence type="ECO:0000259" key="1">
    <source>
        <dbReference type="Pfam" id="PF10551"/>
    </source>
</evidence>